<evidence type="ECO:0000256" key="8">
    <source>
        <dbReference type="ARBA" id="ARBA00022840"/>
    </source>
</evidence>
<comment type="subcellular location">
    <subcellularLocation>
        <location evidence="1">Cell inner membrane</location>
        <topology evidence="1">Multi-pass membrane protein</topology>
    </subcellularLocation>
</comment>
<evidence type="ECO:0000259" key="20">
    <source>
        <dbReference type="Pfam" id="PF02706"/>
    </source>
</evidence>
<evidence type="ECO:0000256" key="15">
    <source>
        <dbReference type="ARBA" id="ARBA00067833"/>
    </source>
</evidence>
<evidence type="ECO:0000256" key="5">
    <source>
        <dbReference type="ARBA" id="ARBA00022692"/>
    </source>
</evidence>
<feature type="transmembrane region" description="Helical" evidence="19">
    <location>
        <begin position="485"/>
        <end position="507"/>
    </location>
</feature>
<dbReference type="GO" id="GO:0005524">
    <property type="term" value="F:ATP binding"/>
    <property type="evidence" value="ECO:0007669"/>
    <property type="project" value="UniProtKB-KW"/>
</dbReference>
<dbReference type="PANTHER" id="PTHR32309">
    <property type="entry name" value="TYROSINE-PROTEIN KINASE"/>
    <property type="match status" value="1"/>
</dbReference>
<evidence type="ECO:0000256" key="10">
    <source>
        <dbReference type="ARBA" id="ARBA00023136"/>
    </source>
</evidence>
<evidence type="ECO:0000256" key="12">
    <source>
        <dbReference type="ARBA" id="ARBA00023169"/>
    </source>
</evidence>
<evidence type="ECO:0000256" key="11">
    <source>
        <dbReference type="ARBA" id="ARBA00023137"/>
    </source>
</evidence>
<dbReference type="GO" id="GO:0000271">
    <property type="term" value="P:polysaccharide biosynthetic process"/>
    <property type="evidence" value="ECO:0007669"/>
    <property type="project" value="UniProtKB-KW"/>
</dbReference>
<reference evidence="22 23" key="1">
    <citation type="submission" date="2020-05" db="EMBL/GenBank/DDBJ databases">
        <authorList>
            <person name="Khan S.A."/>
            <person name="Jeon C.O."/>
            <person name="Chun B.H."/>
        </authorList>
    </citation>
    <scope>NUCLEOTIDE SEQUENCE [LARGE SCALE GENOMIC DNA]</scope>
    <source>
        <strain evidence="22 23">B156</strain>
    </source>
</reference>
<gene>
    <name evidence="22" type="ORF">HK415_22360</name>
</gene>
<evidence type="ECO:0000256" key="6">
    <source>
        <dbReference type="ARBA" id="ARBA00022741"/>
    </source>
</evidence>
<keyword evidence="7 22" id="KW-0418">Kinase</keyword>
<dbReference type="FunFam" id="3.40.50.300:FF:000527">
    <property type="entry name" value="Tyrosine-protein kinase etk"/>
    <property type="match status" value="1"/>
</dbReference>
<dbReference type="InterPro" id="IPR033756">
    <property type="entry name" value="YlxH/NBP35"/>
</dbReference>
<dbReference type="CDD" id="cd05387">
    <property type="entry name" value="BY-kinase"/>
    <property type="match status" value="1"/>
</dbReference>
<keyword evidence="17" id="KW-0175">Coiled coil</keyword>
<evidence type="ECO:0000313" key="23">
    <source>
        <dbReference type="Proteomes" id="UP000552954"/>
    </source>
</evidence>
<keyword evidence="4" id="KW-0808">Transferase</keyword>
<comment type="catalytic activity">
    <reaction evidence="13">
        <text>L-tyrosyl-[protein] + ATP = O-phospho-L-tyrosyl-[protein] + ADP + H(+)</text>
        <dbReference type="Rhea" id="RHEA:10596"/>
        <dbReference type="Rhea" id="RHEA-COMP:10136"/>
        <dbReference type="Rhea" id="RHEA-COMP:20101"/>
        <dbReference type="ChEBI" id="CHEBI:15378"/>
        <dbReference type="ChEBI" id="CHEBI:30616"/>
        <dbReference type="ChEBI" id="CHEBI:46858"/>
        <dbReference type="ChEBI" id="CHEBI:61978"/>
        <dbReference type="ChEBI" id="CHEBI:456216"/>
    </reaction>
</comment>
<protein>
    <recommendedName>
        <fullName evidence="15">Putative tyrosine-protein kinase EpsB</fullName>
    </recommendedName>
    <alternativeName>
        <fullName evidence="16">EPS I polysaccharide export protein EpsB</fullName>
    </alternativeName>
</protein>
<accession>A0A849KAG6</accession>
<evidence type="ECO:0000256" key="14">
    <source>
        <dbReference type="ARBA" id="ARBA00054296"/>
    </source>
</evidence>
<keyword evidence="9 19" id="KW-1133">Transmembrane helix</keyword>
<dbReference type="Pfam" id="PF10609">
    <property type="entry name" value="ParA"/>
    <property type="match status" value="1"/>
</dbReference>
<evidence type="ECO:0000256" key="17">
    <source>
        <dbReference type="SAM" id="Coils"/>
    </source>
</evidence>
<dbReference type="SUPFAM" id="SSF52540">
    <property type="entry name" value="P-loop containing nucleoside triphosphate hydrolases"/>
    <property type="match status" value="1"/>
</dbReference>
<feature type="region of interest" description="Disordered" evidence="18">
    <location>
        <begin position="144"/>
        <end position="174"/>
    </location>
</feature>
<dbReference type="RefSeq" id="WP_171563622.1">
    <property type="nucleotide sequence ID" value="NZ_JABFCS010000002.1"/>
</dbReference>
<dbReference type="Pfam" id="PF02706">
    <property type="entry name" value="Wzz"/>
    <property type="match status" value="1"/>
</dbReference>
<dbReference type="Gene3D" id="3.40.50.300">
    <property type="entry name" value="P-loop containing nucleotide triphosphate hydrolases"/>
    <property type="match status" value="1"/>
</dbReference>
<dbReference type="PANTHER" id="PTHR32309:SF13">
    <property type="entry name" value="FERRIC ENTEROBACTIN TRANSPORT PROTEIN FEPE"/>
    <property type="match status" value="1"/>
</dbReference>
<dbReference type="InterPro" id="IPR027417">
    <property type="entry name" value="P-loop_NTPase"/>
</dbReference>
<keyword evidence="8" id="KW-0067">ATP-binding</keyword>
<evidence type="ECO:0000313" key="22">
    <source>
        <dbReference type="EMBL" id="NNU45308.1"/>
    </source>
</evidence>
<dbReference type="InterPro" id="IPR003856">
    <property type="entry name" value="LPS_length_determ_N"/>
</dbReference>
<dbReference type="GO" id="GO:0005886">
    <property type="term" value="C:plasma membrane"/>
    <property type="evidence" value="ECO:0007669"/>
    <property type="project" value="UniProtKB-SubCell"/>
</dbReference>
<comment type="caution">
    <text evidence="22">The sequence shown here is derived from an EMBL/GenBank/DDBJ whole genome shotgun (WGS) entry which is preliminary data.</text>
</comment>
<keyword evidence="23" id="KW-1185">Reference proteome</keyword>
<keyword evidence="12" id="KW-0270">Exopolysaccharide synthesis</keyword>
<proteinExistence type="inferred from homology"/>
<feature type="coiled-coil region" evidence="17">
    <location>
        <begin position="261"/>
        <end position="332"/>
    </location>
</feature>
<evidence type="ECO:0000256" key="2">
    <source>
        <dbReference type="ARBA" id="ARBA00008883"/>
    </source>
</evidence>
<organism evidence="22 23">
    <name type="scientific">Ramlibacter montanisoli</name>
    <dbReference type="NCBI Taxonomy" id="2732512"/>
    <lineage>
        <taxon>Bacteria</taxon>
        <taxon>Pseudomonadati</taxon>
        <taxon>Pseudomonadota</taxon>
        <taxon>Betaproteobacteria</taxon>
        <taxon>Burkholderiales</taxon>
        <taxon>Comamonadaceae</taxon>
        <taxon>Ramlibacter</taxon>
    </lineage>
</organism>
<keyword evidence="11" id="KW-0829">Tyrosine-protein kinase</keyword>
<dbReference type="EMBL" id="JABFCS010000002">
    <property type="protein sequence ID" value="NNU45308.1"/>
    <property type="molecule type" value="Genomic_DNA"/>
</dbReference>
<comment type="similarity">
    <text evidence="2">Belongs to the etk/wzc family.</text>
</comment>
<dbReference type="GO" id="GO:0042802">
    <property type="term" value="F:identical protein binding"/>
    <property type="evidence" value="ECO:0007669"/>
    <property type="project" value="UniProtKB-ARBA"/>
</dbReference>
<name>A0A849KAG6_9BURK</name>
<evidence type="ECO:0000256" key="13">
    <source>
        <dbReference type="ARBA" id="ARBA00053015"/>
    </source>
</evidence>
<feature type="domain" description="Polysaccharide chain length determinant N-terminal" evidence="20">
    <location>
        <begin position="46"/>
        <end position="140"/>
    </location>
</feature>
<dbReference type="InterPro" id="IPR050445">
    <property type="entry name" value="Bact_polysacc_biosynth/exp"/>
</dbReference>
<sequence>MSASEISRDDTSGFAPTQANELALRQQYQLQPGMARAEEEQVGDDSLTLTDIGRIILKHKWTLLLVIALACAVAAIRTFLSTPIYRSTVILQIDRATPRVVRFENDPEQERMGGDDAISMRTQQELLKSRSLAERVIDELRLDQSAPSGSPLPLSPTKKPDGDNGEATAEENSGDYLDRLINGYRKMTSPSVRNSEVLGREAVVGRFLKSLTVEPVRSSRLVKVHVDNTDPALAARIANSTVQAFIAMGMERRLEASSYAKSFLEDQIKQMKAKLEESERRLNSYAQANQILTLDDKTSAINQTYTDFAAALAKAEQERIKAEAVAAEMKRNPEASIAVVENKTIQAYKERRAKLQIDYQENLRIYKPDFPKMQQIQAQISEIDTQIKQEIQNVAGSLQAHYDAVAKQESLLKERVSQTRKQVLTTQDHGIDMNLLKREVDTNRQLYDSLLQRFKELGVSGNVVSNNVSVVDAAEPSLFPYKPNLLANLLAGIVAGILLGAAIVVALEVMDDSIKYPDEVERVLGLPLLGVIPKLNRKRSLTNKPVALEVHEDPRSTLAEAYRSVRTALQFSTAEGAPKRLVVTSTTRNEGKSTTSLALAINFAQMGQRVLLIDGDMRNPTVHKLLGIPNDFGLSNLLSSDNRGDKMITPTSIPNLSVLTAGPIPPNPVDLLTGPKLLLLLNITSALGIDYVIVDAPPMLGLADSVVLGNQLQNVLFVVQASSTRKTQIKNALRRLRQSGLVPRGVVLTQTLQHALPQDYESYYGYGADPAAALPRSR</sequence>
<dbReference type="Proteomes" id="UP000552954">
    <property type="component" value="Unassembled WGS sequence"/>
</dbReference>
<feature type="compositionally biased region" description="Low complexity" evidence="18">
    <location>
        <begin position="145"/>
        <end position="156"/>
    </location>
</feature>
<dbReference type="InterPro" id="IPR005702">
    <property type="entry name" value="Wzc-like_C"/>
</dbReference>
<evidence type="ECO:0000256" key="9">
    <source>
        <dbReference type="ARBA" id="ARBA00022989"/>
    </source>
</evidence>
<dbReference type="Pfam" id="PF13807">
    <property type="entry name" value="GNVR"/>
    <property type="match status" value="1"/>
</dbReference>
<feature type="domain" description="Tyrosine-protein kinase G-rich" evidence="21">
    <location>
        <begin position="436"/>
        <end position="506"/>
    </location>
</feature>
<keyword evidence="10 19" id="KW-0472">Membrane</keyword>
<keyword evidence="5 19" id="KW-0812">Transmembrane</keyword>
<dbReference type="AlphaFoldDB" id="A0A849KAG6"/>
<keyword evidence="3" id="KW-1003">Cell membrane</keyword>
<evidence type="ECO:0000256" key="16">
    <source>
        <dbReference type="ARBA" id="ARBA00081049"/>
    </source>
</evidence>
<evidence type="ECO:0000256" key="3">
    <source>
        <dbReference type="ARBA" id="ARBA00022475"/>
    </source>
</evidence>
<evidence type="ECO:0000256" key="4">
    <source>
        <dbReference type="ARBA" id="ARBA00022679"/>
    </source>
</evidence>
<dbReference type="InterPro" id="IPR032807">
    <property type="entry name" value="GNVR"/>
</dbReference>
<evidence type="ECO:0000256" key="7">
    <source>
        <dbReference type="ARBA" id="ARBA00022777"/>
    </source>
</evidence>
<reference evidence="22 23" key="2">
    <citation type="submission" date="2020-06" db="EMBL/GenBank/DDBJ databases">
        <title>Ramlibacter rhizophilus sp. nov., isolated from rhizosphere soil of national flower Mugunghwa from South Korea.</title>
        <authorList>
            <person name="Zheng-Fei Y."/>
            <person name="Huan T."/>
        </authorList>
    </citation>
    <scope>NUCLEOTIDE SEQUENCE [LARGE SCALE GENOMIC DNA]</scope>
    <source>
        <strain evidence="22 23">B156</strain>
    </source>
</reference>
<evidence type="ECO:0000256" key="19">
    <source>
        <dbReference type="SAM" id="Phobius"/>
    </source>
</evidence>
<comment type="function">
    <text evidence="14">Probably involved in polymerization and/or export of exopolysaccharide EPS I which functions as a virulence factor. May be involved in an ATP-dependent process in the pathway for EPS I production, possibly export of the trimeric repeat units across the inner membrane or their polymerization.</text>
</comment>
<evidence type="ECO:0000259" key="21">
    <source>
        <dbReference type="Pfam" id="PF13807"/>
    </source>
</evidence>
<dbReference type="NCBIfam" id="TIGR01007">
    <property type="entry name" value="eps_fam"/>
    <property type="match status" value="1"/>
</dbReference>
<evidence type="ECO:0000256" key="18">
    <source>
        <dbReference type="SAM" id="MobiDB-lite"/>
    </source>
</evidence>
<feature type="transmembrane region" description="Helical" evidence="19">
    <location>
        <begin position="61"/>
        <end position="80"/>
    </location>
</feature>
<evidence type="ECO:0000256" key="1">
    <source>
        <dbReference type="ARBA" id="ARBA00004429"/>
    </source>
</evidence>
<keyword evidence="6" id="KW-0547">Nucleotide-binding</keyword>
<dbReference type="GO" id="GO:0004713">
    <property type="term" value="F:protein tyrosine kinase activity"/>
    <property type="evidence" value="ECO:0007669"/>
    <property type="project" value="UniProtKB-KW"/>
</dbReference>